<evidence type="ECO:0000256" key="4">
    <source>
        <dbReference type="ARBA" id="ARBA00023004"/>
    </source>
</evidence>
<keyword evidence="6" id="KW-0472">Membrane</keyword>
<keyword evidence="4 5" id="KW-0408">Iron</keyword>
<reference evidence="7" key="1">
    <citation type="submission" date="2024-03" db="EMBL/GenBank/DDBJ databases">
        <authorList>
            <consortium name="ELIXIR-Norway"/>
            <consortium name="Elixir Norway"/>
        </authorList>
    </citation>
    <scope>NUCLEOTIDE SEQUENCE</scope>
</reference>
<keyword evidence="5" id="KW-0349">Heme</keyword>
<proteinExistence type="inferred from homology"/>
<sequence>MIGLLNHIIPNNDNGVHHPIALVGIVTLLLMLVMLFGNQKKKLRLPPGPRPLPIIGNLHQLSDNSHTFLWDQAKKYGPIIYLRLGSQGLVVASSAEAAREFFSVQDKVWAGRDKLTGQALITYNNLNIAGAPYGPYWRHLRKICTMELFTSKRLGSFRPPRTEEFNQMIKSIMDDVEQGKIVDLAMKLSHVAMNNMTRMLLNKRYSQFMYSSQQEAYKFKELTYNIVKLAATRSIGDFVPWLKWVIVVSGLKSRMMKVKAKADAVLQEFLELKKNGKNINVKNDDVHREDFIDVLMAQPGVDGTGNLSDNSIKAVVLDMLLAGTDTSANTVEWAIAELLRHPHCAKKLQAELDEVVGKDRIVTESDIPHLPYLNAVLKEVLRLYPPFPLCVTHVALEDTTVGGFDFVAGTRLCVNIYAIQRDPKCWERPLEFDPERFMKNPEINPLGGHFQFIPFGTGRRQCPGLILGLLFVQIGLARLMQSFDFALPNGQDPATLDMTEKFGGTMPRQNPLQVVCKPRLPKSLYKGS</sequence>
<keyword evidence="6" id="KW-1133">Transmembrane helix</keyword>
<dbReference type="Proteomes" id="UP001497522">
    <property type="component" value="Chromosome 6"/>
</dbReference>
<keyword evidence="2 5" id="KW-0479">Metal-binding</keyword>
<dbReference type="PANTHER" id="PTHR47944">
    <property type="entry name" value="CYTOCHROME P450 98A9"/>
    <property type="match status" value="1"/>
</dbReference>
<dbReference type="PANTHER" id="PTHR47944:SF16">
    <property type="entry name" value="CYTOCHROME P450 FAMILY 1 SUBFAMILY A POLYPEPTIDE 1"/>
    <property type="match status" value="1"/>
</dbReference>
<dbReference type="InterPro" id="IPR001128">
    <property type="entry name" value="Cyt_P450"/>
</dbReference>
<organism evidence="7 8">
    <name type="scientific">Sphagnum jensenii</name>
    <dbReference type="NCBI Taxonomy" id="128206"/>
    <lineage>
        <taxon>Eukaryota</taxon>
        <taxon>Viridiplantae</taxon>
        <taxon>Streptophyta</taxon>
        <taxon>Embryophyta</taxon>
        <taxon>Bryophyta</taxon>
        <taxon>Sphagnophytina</taxon>
        <taxon>Sphagnopsida</taxon>
        <taxon>Sphagnales</taxon>
        <taxon>Sphagnaceae</taxon>
        <taxon>Sphagnum</taxon>
    </lineage>
</organism>
<keyword evidence="3 5" id="KW-0560">Oxidoreductase</keyword>
<name>A0ABP1BNL8_9BRYO</name>
<dbReference type="InterPro" id="IPR017972">
    <property type="entry name" value="Cyt_P450_CS"/>
</dbReference>
<keyword evidence="6" id="KW-0812">Transmembrane</keyword>
<evidence type="ECO:0000313" key="8">
    <source>
        <dbReference type="Proteomes" id="UP001497522"/>
    </source>
</evidence>
<evidence type="ECO:0000256" key="6">
    <source>
        <dbReference type="SAM" id="Phobius"/>
    </source>
</evidence>
<dbReference type="PROSITE" id="PS00086">
    <property type="entry name" value="CYTOCHROME_P450"/>
    <property type="match status" value="1"/>
</dbReference>
<dbReference type="InterPro" id="IPR002401">
    <property type="entry name" value="Cyt_P450_E_grp-I"/>
</dbReference>
<dbReference type="SUPFAM" id="SSF48264">
    <property type="entry name" value="Cytochrome P450"/>
    <property type="match status" value="1"/>
</dbReference>
<evidence type="ECO:0000256" key="5">
    <source>
        <dbReference type="RuleBase" id="RU000461"/>
    </source>
</evidence>
<keyword evidence="5" id="KW-0503">Monooxygenase</keyword>
<dbReference type="Pfam" id="PF00067">
    <property type="entry name" value="p450"/>
    <property type="match status" value="1"/>
</dbReference>
<protein>
    <recommendedName>
        <fullName evidence="9">Cytochrome P450</fullName>
    </recommendedName>
</protein>
<evidence type="ECO:0000313" key="7">
    <source>
        <dbReference type="EMBL" id="CAK9877603.1"/>
    </source>
</evidence>
<dbReference type="EMBL" id="OZ023707">
    <property type="protein sequence ID" value="CAK9877603.1"/>
    <property type="molecule type" value="Genomic_DNA"/>
</dbReference>
<dbReference type="InterPro" id="IPR036396">
    <property type="entry name" value="Cyt_P450_sf"/>
</dbReference>
<feature type="transmembrane region" description="Helical" evidence="6">
    <location>
        <begin position="20"/>
        <end position="37"/>
    </location>
</feature>
<evidence type="ECO:0008006" key="9">
    <source>
        <dbReference type="Google" id="ProtNLM"/>
    </source>
</evidence>
<dbReference type="PRINTS" id="PR00463">
    <property type="entry name" value="EP450I"/>
</dbReference>
<comment type="similarity">
    <text evidence="1 5">Belongs to the cytochrome P450 family.</text>
</comment>
<keyword evidence="8" id="KW-1185">Reference proteome</keyword>
<accession>A0ABP1BNL8</accession>
<gene>
    <name evidence="7" type="ORF">CSSPJE1EN2_LOCUS19428</name>
</gene>
<evidence type="ECO:0000256" key="1">
    <source>
        <dbReference type="ARBA" id="ARBA00010617"/>
    </source>
</evidence>
<evidence type="ECO:0000256" key="2">
    <source>
        <dbReference type="ARBA" id="ARBA00022723"/>
    </source>
</evidence>
<dbReference type="Gene3D" id="1.10.630.10">
    <property type="entry name" value="Cytochrome P450"/>
    <property type="match status" value="1"/>
</dbReference>
<evidence type="ECO:0000256" key="3">
    <source>
        <dbReference type="ARBA" id="ARBA00023002"/>
    </source>
</evidence>
<dbReference type="CDD" id="cd20618">
    <property type="entry name" value="CYP71_clan"/>
    <property type="match status" value="1"/>
</dbReference>
<dbReference type="PRINTS" id="PR00385">
    <property type="entry name" value="P450"/>
</dbReference>